<evidence type="ECO:0000313" key="1">
    <source>
        <dbReference type="EMBL" id="EFM01114.1"/>
    </source>
</evidence>
<name>E0NUV9_9BACT</name>
<dbReference type="RefSeq" id="WP_006950315.1">
    <property type="nucleotide sequence ID" value="NZ_BAJI01000024.1"/>
</dbReference>
<dbReference type="EMBL" id="AEEI01000054">
    <property type="protein sequence ID" value="EFM01114.1"/>
    <property type="molecule type" value="Genomic_DNA"/>
</dbReference>
<gene>
    <name evidence="1" type="ORF">HMPREF0658_1964</name>
</gene>
<sequence>MLQRDYIMRLIQEFMAALKRLLEKKEGRERQEMLEQLYRQYLDDYTFYHTSSIDEVMGSFTRYPEDERIYRMEMLAELYYVEAEMRTGTLCEGIQQRALSLFDFIDRHSGTYSQDRLTKMGRLRTALYHTDSKGAKPENTREDNGK</sequence>
<keyword evidence="2" id="KW-1185">Reference proteome</keyword>
<protein>
    <submittedName>
        <fullName evidence="1">Uncharacterized protein</fullName>
    </submittedName>
</protein>
<dbReference type="STRING" id="862515.HMPREF0658_1964"/>
<dbReference type="AlphaFoldDB" id="E0NUV9"/>
<evidence type="ECO:0000313" key="2">
    <source>
        <dbReference type="Proteomes" id="UP000004394"/>
    </source>
</evidence>
<dbReference type="eggNOG" id="ENOG50341JH">
    <property type="taxonomic scope" value="Bacteria"/>
</dbReference>
<proteinExistence type="predicted"/>
<dbReference type="HOGENOM" id="CLU_156372_0_0_10"/>
<reference evidence="1" key="1">
    <citation type="submission" date="2010-07" db="EMBL/GenBank/DDBJ databases">
        <authorList>
            <person name="Muzny D."/>
            <person name="Qin X."/>
            <person name="Deng J."/>
            <person name="Jiang H."/>
            <person name="Liu Y."/>
            <person name="Qu J."/>
            <person name="Song X.-Z."/>
            <person name="Zhang L."/>
            <person name="Thornton R."/>
            <person name="Coyle M."/>
            <person name="Francisco L."/>
            <person name="Jackson L."/>
            <person name="Javaid M."/>
            <person name="Korchina V."/>
            <person name="Kovar C."/>
            <person name="Mata R."/>
            <person name="Mathew T."/>
            <person name="Ngo R."/>
            <person name="Nguyen L."/>
            <person name="Nguyen N."/>
            <person name="Okwuonu G."/>
            <person name="Ongeri F."/>
            <person name="Pham C."/>
            <person name="Simmons D."/>
            <person name="Wilczek-Boney K."/>
            <person name="Hale W."/>
            <person name="Jakkamsetti A."/>
            <person name="Pham P."/>
            <person name="Ruth R."/>
            <person name="San Lucas F."/>
            <person name="Warren J."/>
            <person name="Zhang J."/>
            <person name="Zhao Z."/>
            <person name="Zhou C."/>
            <person name="Zhu D."/>
            <person name="Lee S."/>
            <person name="Bess C."/>
            <person name="Blankenburg K."/>
            <person name="Forbes L."/>
            <person name="Fu Q."/>
            <person name="Gubbala S."/>
            <person name="Hirani K."/>
            <person name="Jayaseelan J.C."/>
            <person name="Lara F."/>
            <person name="Munidasa M."/>
            <person name="Palculict T."/>
            <person name="Patil S."/>
            <person name="Pu L.-L."/>
            <person name="Saada N."/>
            <person name="Tang L."/>
            <person name="Weissenberger G."/>
            <person name="Zhu Y."/>
            <person name="Hemphill L."/>
            <person name="Shang Y."/>
            <person name="Youmans B."/>
            <person name="Ayvaz T."/>
            <person name="Ross M."/>
            <person name="Santibanez J."/>
            <person name="Aqrawi P."/>
            <person name="Gross S."/>
            <person name="Joshi V."/>
            <person name="Fowler G."/>
            <person name="Nazareth L."/>
            <person name="Reid J."/>
            <person name="Worley K."/>
            <person name="Petrosino J."/>
            <person name="Highlander S."/>
            <person name="Gibbs R."/>
        </authorList>
    </citation>
    <scope>NUCLEOTIDE SEQUENCE [LARGE SCALE GENOMIC DNA]</scope>
    <source>
        <strain evidence="1">DSM 16973</strain>
    </source>
</reference>
<dbReference type="Proteomes" id="UP000004394">
    <property type="component" value="Unassembled WGS sequence"/>
</dbReference>
<dbReference type="BioCyc" id="PMAR862515-HMP:GMOO-1992-MONOMER"/>
<comment type="caution">
    <text evidence="1">The sequence shown here is derived from an EMBL/GenBank/DDBJ whole genome shotgun (WGS) entry which is preliminary data.</text>
</comment>
<accession>E0NUV9</accession>
<organism evidence="1 2">
    <name type="scientific">Hoylesella marshii DSM 16973 = JCM 13450</name>
    <dbReference type="NCBI Taxonomy" id="862515"/>
    <lineage>
        <taxon>Bacteria</taxon>
        <taxon>Pseudomonadati</taxon>
        <taxon>Bacteroidota</taxon>
        <taxon>Bacteroidia</taxon>
        <taxon>Bacteroidales</taxon>
        <taxon>Prevotellaceae</taxon>
        <taxon>Hoylesella</taxon>
    </lineage>
</organism>